<comment type="caution">
    <text evidence="2">The sequence shown here is derived from an EMBL/GenBank/DDBJ whole genome shotgun (WGS) entry which is preliminary data.</text>
</comment>
<evidence type="ECO:0000313" key="2">
    <source>
        <dbReference type="EMBL" id="RVU87139.1"/>
    </source>
</evidence>
<protein>
    <submittedName>
        <fullName evidence="2">Uncharacterized protein</fullName>
    </submittedName>
</protein>
<reference evidence="2" key="1">
    <citation type="submission" date="2018-12" db="EMBL/GenBank/DDBJ databases">
        <title>Draft genome sequence of Flaovobacterium columnare BGFS27 isolated from channel catfish in Alabama.</title>
        <authorList>
            <person name="Cai W."/>
            <person name="Arias C."/>
        </authorList>
    </citation>
    <scope>NUCLEOTIDE SEQUENCE [LARGE SCALE GENOMIC DNA]</scope>
    <source>
        <strain evidence="2">BGFS27</strain>
    </source>
</reference>
<keyword evidence="1" id="KW-0732">Signal</keyword>
<proteinExistence type="predicted"/>
<dbReference type="InterPro" id="IPR046070">
    <property type="entry name" value="DUF6029"/>
</dbReference>
<accession>A0AA94EXR8</accession>
<dbReference type="AlphaFoldDB" id="A0AA94EXR8"/>
<name>A0AA94EXR8_9FLAO</name>
<evidence type="ECO:0000256" key="1">
    <source>
        <dbReference type="SAM" id="SignalP"/>
    </source>
</evidence>
<dbReference type="RefSeq" id="WP_127822335.1">
    <property type="nucleotide sequence ID" value="NZ_RWGX02000008.1"/>
</dbReference>
<dbReference type="Pfam" id="PF19494">
    <property type="entry name" value="DUF6029"/>
    <property type="match status" value="1"/>
</dbReference>
<organism evidence="2">
    <name type="scientific">Flavobacterium columnare</name>
    <dbReference type="NCBI Taxonomy" id="996"/>
    <lineage>
        <taxon>Bacteria</taxon>
        <taxon>Pseudomonadati</taxon>
        <taxon>Bacteroidota</taxon>
        <taxon>Flavobacteriia</taxon>
        <taxon>Flavobacteriales</taxon>
        <taxon>Flavobacteriaceae</taxon>
        <taxon>Flavobacterium</taxon>
    </lineage>
</organism>
<gene>
    <name evidence="2" type="ORF">EJB19_12390</name>
</gene>
<feature type="chain" id="PRO_5043279339" evidence="1">
    <location>
        <begin position="20"/>
        <end position="562"/>
    </location>
</feature>
<feature type="signal peptide" evidence="1">
    <location>
        <begin position="1"/>
        <end position="19"/>
    </location>
</feature>
<dbReference type="EMBL" id="RWGX01000005">
    <property type="protein sequence ID" value="RVU87139.1"/>
    <property type="molecule type" value="Genomic_DNA"/>
</dbReference>
<sequence length="562" mass="64750">MCKKIISFFCLFISTILFSQENQTEETSKRDYGKVFGFFESNGQWYLNDKELKVDQPDDPIRSNNYLGLNYNYKRFTMGVQTESYVDKALLNFNPEYKKTNIGTYYLNYKSNKLDITAGYFYQQFGSGLILRAWEDRALGINNALRGGRVTYKPFDFISLTALYGKQRTGFEVANSDIYGFNTDIDITNLLKKDAFTLEIGFSYVGRNELTDVLRPNFLSLTNTYSGRLNFSKESFYISTEYDYKSPDAVVEFDQIENNFIKSGSALLINTGFSKKGFGIDATFRRLENMSFFSERKAKGNFYNDKIVNFVPSLTKQHHNNLSNIYVYQAQPNVSMPDETILKAGEIGGQIDIFYNVKKGTMLGGKYGAKIAFNTSNWFGLGGKFSFDSPRDYQTDFLSFGQKYFSDYNIEIDKKINENFFMNLIYVNQYYNKKQVEETYGLVKTNCIGLEGTYKFKNRNRSLRALGEHLWADSDKKNWYGGTLEFNFNQKISLYVADLYNYGNEEAEKRQHYYNFGGVFRKKSTRIQLAYGRQRGGLMCVGGVCRIVPESSGLSLNINTAF</sequence>